<evidence type="ECO:0000313" key="1">
    <source>
        <dbReference type="EMBL" id="NWO23467.1"/>
    </source>
</evidence>
<dbReference type="Gene3D" id="3.40.50.1240">
    <property type="entry name" value="Phosphoglycerate mutase-like"/>
    <property type="match status" value="1"/>
</dbReference>
<keyword evidence="2" id="KW-1185">Reference proteome</keyword>
<dbReference type="GO" id="GO:0005737">
    <property type="term" value="C:cytoplasm"/>
    <property type="evidence" value="ECO:0007669"/>
    <property type="project" value="TreeGrafter"/>
</dbReference>
<dbReference type="SUPFAM" id="SSF53254">
    <property type="entry name" value="Phosphoglycerate mutase-like"/>
    <property type="match status" value="1"/>
</dbReference>
<organism evidence="1 2">
    <name type="scientific">Mogibacterium timidum</name>
    <dbReference type="NCBI Taxonomy" id="35519"/>
    <lineage>
        <taxon>Bacteria</taxon>
        <taxon>Bacillati</taxon>
        <taxon>Bacillota</taxon>
        <taxon>Clostridia</taxon>
        <taxon>Peptostreptococcales</taxon>
        <taxon>Anaerovoracaceae</taxon>
        <taxon>Mogibacterium</taxon>
    </lineage>
</organism>
<dbReference type="SMART" id="SM00855">
    <property type="entry name" value="PGAM"/>
    <property type="match status" value="1"/>
</dbReference>
<sequence>MGNTLYLIRHGDTEGTIKDLFYGSTDLPLVDQGVQQVKALRGHGVYPSPDGAKLYTSGMLRTEQTFELIFGDRSHDTIPDLKEIGVGIFEMKTIDEIRENAEARAWLDGEKPYMDFPEGETNDGFIERVARGLDMLKSDVVRSDVIGVLHGAVIFTCMAMMFPGVKDKPWQWTPNPAGGYAIAFENDTPVKYRKIG</sequence>
<comment type="caution">
    <text evidence="1">The sequence shown here is derived from an EMBL/GenBank/DDBJ whole genome shotgun (WGS) entry which is preliminary data.</text>
</comment>
<dbReference type="EMBL" id="JABXYR010000002">
    <property type="protein sequence ID" value="NWO23467.1"/>
    <property type="molecule type" value="Genomic_DNA"/>
</dbReference>
<accession>A0A7Y9B116</accession>
<dbReference type="InterPro" id="IPR050275">
    <property type="entry name" value="PGM_Phosphatase"/>
</dbReference>
<dbReference type="RefSeq" id="WP_036379918.1">
    <property type="nucleotide sequence ID" value="NZ_CAJPUB010000018.1"/>
</dbReference>
<dbReference type="Pfam" id="PF00300">
    <property type="entry name" value="His_Phos_1"/>
    <property type="match status" value="1"/>
</dbReference>
<evidence type="ECO:0000313" key="2">
    <source>
        <dbReference type="Proteomes" id="UP000526307"/>
    </source>
</evidence>
<dbReference type="Proteomes" id="UP000526307">
    <property type="component" value="Unassembled WGS sequence"/>
</dbReference>
<dbReference type="InterPro" id="IPR029033">
    <property type="entry name" value="His_PPase_superfam"/>
</dbReference>
<gene>
    <name evidence="1" type="ORF">HW270_05225</name>
</gene>
<proteinExistence type="predicted"/>
<dbReference type="CDD" id="cd07067">
    <property type="entry name" value="HP_PGM_like"/>
    <property type="match status" value="1"/>
</dbReference>
<protein>
    <submittedName>
        <fullName evidence="1">Histidine phosphatase family protein</fullName>
    </submittedName>
</protein>
<dbReference type="GO" id="GO:0016791">
    <property type="term" value="F:phosphatase activity"/>
    <property type="evidence" value="ECO:0007669"/>
    <property type="project" value="TreeGrafter"/>
</dbReference>
<dbReference type="PANTHER" id="PTHR48100:SF1">
    <property type="entry name" value="HISTIDINE PHOSPHATASE FAMILY PROTEIN-RELATED"/>
    <property type="match status" value="1"/>
</dbReference>
<name>A0A7Y9B116_9FIRM</name>
<dbReference type="PANTHER" id="PTHR48100">
    <property type="entry name" value="BROAD-SPECIFICITY PHOSPHATASE YOR283W-RELATED"/>
    <property type="match status" value="1"/>
</dbReference>
<dbReference type="InterPro" id="IPR013078">
    <property type="entry name" value="His_Pase_superF_clade-1"/>
</dbReference>
<dbReference type="AlphaFoldDB" id="A0A7Y9B116"/>
<reference evidence="1 2" key="1">
    <citation type="submission" date="2020-06" db="EMBL/GenBank/DDBJ databases">
        <title>Mogibacterium timidum strain W9173 genomic sequence.</title>
        <authorList>
            <person name="Wade W.G."/>
            <person name="Johnston C.D."/>
            <person name="Chen T."/>
            <person name="Dewhirst F.E."/>
        </authorList>
    </citation>
    <scope>NUCLEOTIDE SEQUENCE [LARGE SCALE GENOMIC DNA]</scope>
    <source>
        <strain evidence="1 2">W9173</strain>
    </source>
</reference>